<dbReference type="SUPFAM" id="SSF56672">
    <property type="entry name" value="DNA/RNA polymerases"/>
    <property type="match status" value="1"/>
</dbReference>
<dbReference type="PANTHER" id="PTHR47027:SF20">
    <property type="entry name" value="REVERSE TRANSCRIPTASE-LIKE PROTEIN WITH RNA-DIRECTED DNA POLYMERASE DOMAIN"/>
    <property type="match status" value="1"/>
</dbReference>
<proteinExistence type="predicted"/>
<dbReference type="GO" id="GO:0003824">
    <property type="term" value="F:catalytic activity"/>
    <property type="evidence" value="ECO:0007669"/>
    <property type="project" value="InterPro"/>
</dbReference>
<dbReference type="Pfam" id="PF00078">
    <property type="entry name" value="RVT_1"/>
    <property type="match status" value="1"/>
</dbReference>
<dbReference type="CDD" id="cd09076">
    <property type="entry name" value="L1-EN"/>
    <property type="match status" value="1"/>
</dbReference>
<dbReference type="OrthoDB" id="418748at2759"/>
<organism evidence="2 3">
    <name type="scientific">Rotaria socialis</name>
    <dbReference type="NCBI Taxonomy" id="392032"/>
    <lineage>
        <taxon>Eukaryota</taxon>
        <taxon>Metazoa</taxon>
        <taxon>Spiralia</taxon>
        <taxon>Gnathifera</taxon>
        <taxon>Rotifera</taxon>
        <taxon>Eurotatoria</taxon>
        <taxon>Bdelloidea</taxon>
        <taxon>Philodinida</taxon>
        <taxon>Philodinidae</taxon>
        <taxon>Rotaria</taxon>
    </lineage>
</organism>
<evidence type="ECO:0000313" key="3">
    <source>
        <dbReference type="Proteomes" id="UP000663825"/>
    </source>
</evidence>
<comment type="caution">
    <text evidence="2">The sequence shown here is derived from an EMBL/GenBank/DDBJ whole genome shotgun (WGS) entry which is preliminary data.</text>
</comment>
<dbReference type="InterPro" id="IPR043502">
    <property type="entry name" value="DNA/RNA_pol_sf"/>
</dbReference>
<dbReference type="SUPFAM" id="SSF56219">
    <property type="entry name" value="DNase I-like"/>
    <property type="match status" value="1"/>
</dbReference>
<dbReference type="Pfam" id="PF14529">
    <property type="entry name" value="Exo_endo_phos_2"/>
    <property type="match status" value="1"/>
</dbReference>
<dbReference type="PANTHER" id="PTHR47027">
    <property type="entry name" value="REVERSE TRANSCRIPTASE DOMAIN-CONTAINING PROTEIN"/>
    <property type="match status" value="1"/>
</dbReference>
<accession>A0A817RE12</accession>
<evidence type="ECO:0000313" key="2">
    <source>
        <dbReference type="EMBL" id="CAF3241790.1"/>
    </source>
</evidence>
<dbReference type="InterPro" id="IPR036691">
    <property type="entry name" value="Endo/exonu/phosph_ase_sf"/>
</dbReference>
<dbReference type="AlphaFoldDB" id="A0A817RE12"/>
<evidence type="ECO:0000259" key="1">
    <source>
        <dbReference type="PROSITE" id="PS50878"/>
    </source>
</evidence>
<dbReference type="Gene3D" id="3.60.10.10">
    <property type="entry name" value="Endonuclease/exonuclease/phosphatase"/>
    <property type="match status" value="1"/>
</dbReference>
<dbReference type="EMBL" id="CAJNXB010002409">
    <property type="protein sequence ID" value="CAF3241790.1"/>
    <property type="molecule type" value="Genomic_DNA"/>
</dbReference>
<dbReference type="InterPro" id="IPR000477">
    <property type="entry name" value="RT_dom"/>
</dbReference>
<dbReference type="InterPro" id="IPR005135">
    <property type="entry name" value="Endo/exonuclease/phosphatase"/>
</dbReference>
<dbReference type="Proteomes" id="UP000663825">
    <property type="component" value="Unassembled WGS sequence"/>
</dbReference>
<dbReference type="PROSITE" id="PS50878">
    <property type="entry name" value="RT_POL"/>
    <property type="match status" value="1"/>
</dbReference>
<reference evidence="2" key="1">
    <citation type="submission" date="2021-02" db="EMBL/GenBank/DDBJ databases">
        <authorList>
            <person name="Nowell W R."/>
        </authorList>
    </citation>
    <scope>NUCLEOTIDE SEQUENCE</scope>
</reference>
<protein>
    <recommendedName>
        <fullName evidence="1">Reverse transcriptase domain-containing protein</fullName>
    </recommendedName>
</protein>
<gene>
    <name evidence="2" type="ORF">TIS948_LOCUS14676</name>
</gene>
<dbReference type="CDD" id="cd01650">
    <property type="entry name" value="RT_nLTR_like"/>
    <property type="match status" value="1"/>
</dbReference>
<name>A0A817RE12_9BILA</name>
<feature type="domain" description="Reverse transcriptase" evidence="1">
    <location>
        <begin position="484"/>
        <end position="786"/>
    </location>
</feature>
<sequence length="1050" mass="122378">MVYSGASSCNKTKSAHGVAIYLDKQATNGWKDSGSVWEAVNERIIMIRLECKPIHATIIAVYSPINSNGNKQAIEEVDAFYLKLQQTVDKVPRGDMLLIMGDFNARVGKQQNQTTKNVIGPHTVDKINENGQHLIDFCSHNDIIVANTFYQHKTVHQMTWKHPGNKRWHMLDYTLVNKKFRSSVEDVRVYRNAAGAIGTDHHLVKAKLRLHLRCRKKAEKPQCLRLDMNKIKNDNLQKKFQEQLLNKLEGIGAQKKTVNEKYDEFVDYVKNLGGTIFKQEQNTPRKAKEWLTDEILNLVNEKAAAFVEWQNHRQTRTERKYRVKYCLLRKLVNRKIHARRLEYWDEVSEEIEKAIKQHDLSTAYRVIRQLKGGRPNVDNMPIQSKQGDLLSNSNDVMLRWREYFCDLLNVHSVIDPRIVQQISVPIISTTEQMRQDKPPSLSEVHDAIKQMTNMKAPGIDNISADLLKAGGIPMAKWVHEILCDVWNDEEVVEDWTTAILIRLYKNKGDRTVCGNYRGISLLVVTGKIFSRIILNRIQNVIYKQLLEQQAGFRRNKSTIDPIFTLKLIMEKSQEYNKSLFLCFIDIQKAYDSVDRKLLWKVCRGYSISDKLIRLLKLLHSKTKARVRINGELSESFEMETGVLQGGIISPMLFNIFFDYVIRRVTEEAGVNGVKLAFGSRDFFNTDKDQFEDLDVVALMYADDLVAISDNATDIERFIRTFEKVTQQCGLTMNVKKTCMMSLKQFKEDDQRRVIKGQEIDIPKFDITLRNENIELVEHFPYLGCIVSRDHSMEKEIETRLGKASSTFNMLRNTIWYRKSISFEAKFRIFRACVLPVLLYGSEIWSVTVTQERRINTFYMKCLRTIIGVNLGDRIANNTLLEITGQPHIENIMRRNRLRWFGHANRLNKEDNEPSIVRKIMFSYYPNVKRPRNGGIKRRWEDMIADDLNKCQIHNWRKDTLVREKWRELTNKPVQTRPIHSNIKNIVQEYKNMAVKRRIGIQQIKVTEALQRNQDNTYTCPKCTRFFKPQGITNHVRACATDWCKQNKIQM</sequence>